<dbReference type="Proteomes" id="UP000298030">
    <property type="component" value="Unassembled WGS sequence"/>
</dbReference>
<feature type="compositionally biased region" description="Basic and acidic residues" evidence="1">
    <location>
        <begin position="68"/>
        <end position="81"/>
    </location>
</feature>
<sequence>MSPSLSRAPLSISEYRSTSPIVRLSKLTCRLNQPPEPRRQLWLYASPCAEDPGLDLRRIRQNAAGSKGRKEEGQEAKEGARRAAVSKPHSAPRALSGSQLAIARPSAERLHCGLSNTPANNPVFERNSPSGRRTIRGRRCKRVIWGRVRT</sequence>
<accession>A0A4Y7SP37</accession>
<dbReference type="AlphaFoldDB" id="A0A4Y7SP37"/>
<keyword evidence="3" id="KW-1185">Reference proteome</keyword>
<proteinExistence type="predicted"/>
<evidence type="ECO:0000256" key="1">
    <source>
        <dbReference type="SAM" id="MobiDB-lite"/>
    </source>
</evidence>
<feature type="region of interest" description="Disordered" evidence="1">
    <location>
        <begin position="61"/>
        <end position="98"/>
    </location>
</feature>
<reference evidence="2 3" key="1">
    <citation type="journal article" date="2019" name="Nat. Ecol. Evol.">
        <title>Megaphylogeny resolves global patterns of mushroom evolution.</title>
        <authorList>
            <person name="Varga T."/>
            <person name="Krizsan K."/>
            <person name="Foldi C."/>
            <person name="Dima B."/>
            <person name="Sanchez-Garcia M."/>
            <person name="Sanchez-Ramirez S."/>
            <person name="Szollosi G.J."/>
            <person name="Szarkandi J.G."/>
            <person name="Papp V."/>
            <person name="Albert L."/>
            <person name="Andreopoulos W."/>
            <person name="Angelini C."/>
            <person name="Antonin V."/>
            <person name="Barry K.W."/>
            <person name="Bougher N.L."/>
            <person name="Buchanan P."/>
            <person name="Buyck B."/>
            <person name="Bense V."/>
            <person name="Catcheside P."/>
            <person name="Chovatia M."/>
            <person name="Cooper J."/>
            <person name="Damon W."/>
            <person name="Desjardin D."/>
            <person name="Finy P."/>
            <person name="Geml J."/>
            <person name="Haridas S."/>
            <person name="Hughes K."/>
            <person name="Justo A."/>
            <person name="Karasinski D."/>
            <person name="Kautmanova I."/>
            <person name="Kiss B."/>
            <person name="Kocsube S."/>
            <person name="Kotiranta H."/>
            <person name="LaButti K.M."/>
            <person name="Lechner B.E."/>
            <person name="Liimatainen K."/>
            <person name="Lipzen A."/>
            <person name="Lukacs Z."/>
            <person name="Mihaltcheva S."/>
            <person name="Morgado L.N."/>
            <person name="Niskanen T."/>
            <person name="Noordeloos M.E."/>
            <person name="Ohm R.A."/>
            <person name="Ortiz-Santana B."/>
            <person name="Ovrebo C."/>
            <person name="Racz N."/>
            <person name="Riley R."/>
            <person name="Savchenko A."/>
            <person name="Shiryaev A."/>
            <person name="Soop K."/>
            <person name="Spirin V."/>
            <person name="Szebenyi C."/>
            <person name="Tomsovsky M."/>
            <person name="Tulloss R.E."/>
            <person name="Uehling J."/>
            <person name="Grigoriev I.V."/>
            <person name="Vagvolgyi C."/>
            <person name="Papp T."/>
            <person name="Martin F.M."/>
            <person name="Miettinen O."/>
            <person name="Hibbett D.S."/>
            <person name="Nagy L.G."/>
        </authorList>
    </citation>
    <scope>NUCLEOTIDE SEQUENCE [LARGE SCALE GENOMIC DNA]</scope>
    <source>
        <strain evidence="2 3">FP101781</strain>
    </source>
</reference>
<feature type="region of interest" description="Disordered" evidence="1">
    <location>
        <begin position="114"/>
        <end position="133"/>
    </location>
</feature>
<dbReference type="EMBL" id="QPFP01000078">
    <property type="protein sequence ID" value="TEB23461.1"/>
    <property type="molecule type" value="Genomic_DNA"/>
</dbReference>
<gene>
    <name evidence="2" type="ORF">FA13DRAFT_1414772</name>
</gene>
<protein>
    <submittedName>
        <fullName evidence="2">Uncharacterized protein</fullName>
    </submittedName>
</protein>
<evidence type="ECO:0000313" key="3">
    <source>
        <dbReference type="Proteomes" id="UP000298030"/>
    </source>
</evidence>
<organism evidence="2 3">
    <name type="scientific">Coprinellus micaceus</name>
    <name type="common">Glistening ink-cap mushroom</name>
    <name type="synonym">Coprinus micaceus</name>
    <dbReference type="NCBI Taxonomy" id="71717"/>
    <lineage>
        <taxon>Eukaryota</taxon>
        <taxon>Fungi</taxon>
        <taxon>Dikarya</taxon>
        <taxon>Basidiomycota</taxon>
        <taxon>Agaricomycotina</taxon>
        <taxon>Agaricomycetes</taxon>
        <taxon>Agaricomycetidae</taxon>
        <taxon>Agaricales</taxon>
        <taxon>Agaricineae</taxon>
        <taxon>Psathyrellaceae</taxon>
        <taxon>Coprinellus</taxon>
    </lineage>
</organism>
<name>A0A4Y7SP37_COPMI</name>
<evidence type="ECO:0000313" key="2">
    <source>
        <dbReference type="EMBL" id="TEB23461.1"/>
    </source>
</evidence>
<comment type="caution">
    <text evidence="2">The sequence shown here is derived from an EMBL/GenBank/DDBJ whole genome shotgun (WGS) entry which is preliminary data.</text>
</comment>